<proteinExistence type="predicted"/>
<evidence type="ECO:0000313" key="2">
    <source>
        <dbReference type="Proteomes" id="UP001358193"/>
    </source>
</evidence>
<accession>A0ABZ0Z6I7</accession>
<name>A0ABZ0Z6I7_9CAUD</name>
<keyword evidence="2" id="KW-1185">Reference proteome</keyword>
<sequence length="354" mass="40707">MDNILLQKINDAIRDVSNAYNKVDEKGGTIPEIKKISNLANSISTIPTAGETLCLNDQIVLAPSNEGASYNVKVPKGKDGYTDISINASLILKEYNFNNGSIDIDLLEKFDGVDEYQFNTGNDDVYTNKLTADFNTIYRKDLITSYKQDDINVKRVAAYTMFAGFYNNGTEIVDIDYDTDEFRKFICAVLLTNISPDLQTCLNKHELLMLTYDFIDYTIDENGVIIEQKLQDFNHEYIEINNYFLNYNNLNEIVQDLPNMFGNCIMDNGKTINKWLTNDLKLSFHKFRILYNINLSIKTVYNTNTTMFVPVNKLSHNIYPARIEYIKNQFNNSFIQSLTDIIDETDVKLSMKFF</sequence>
<dbReference type="EMBL" id="OR769223">
    <property type="protein sequence ID" value="WQJ53830.1"/>
    <property type="molecule type" value="Genomic_DNA"/>
</dbReference>
<dbReference type="Proteomes" id="UP001358193">
    <property type="component" value="Segment"/>
</dbReference>
<evidence type="ECO:0000313" key="1">
    <source>
        <dbReference type="EMBL" id="WQJ53830.1"/>
    </source>
</evidence>
<reference evidence="1 2" key="1">
    <citation type="submission" date="2023-11" db="EMBL/GenBank/DDBJ databases">
        <authorList>
            <person name="Cook R."/>
            <person name="Crisci M."/>
            <person name="Pye H."/>
            <person name="Adriaenssens E."/>
            <person name="Santini J."/>
        </authorList>
    </citation>
    <scope>NUCLEOTIDE SEQUENCE [LARGE SCALE GENOMIC DNA]</scope>
    <source>
        <strain evidence="1">Lak_Megaphage_Sonny</strain>
    </source>
</reference>
<organism evidence="1 2">
    <name type="scientific">phage Lak_Megaphage_Sonny</name>
    <dbReference type="NCBI Taxonomy" id="3109229"/>
    <lineage>
        <taxon>Viruses</taxon>
        <taxon>Duplodnaviria</taxon>
        <taxon>Heunggongvirae</taxon>
        <taxon>Uroviricota</taxon>
        <taxon>Caudoviricetes</taxon>
        <taxon>Caudoviricetes code 15 clade</taxon>
    </lineage>
</organism>
<protein>
    <submittedName>
        <fullName evidence="1">Uncharacterized protein</fullName>
    </submittedName>
</protein>